<evidence type="ECO:0000256" key="6">
    <source>
        <dbReference type="HAMAP-Rule" id="MF_00564"/>
    </source>
</evidence>
<dbReference type="GO" id="GO:0016075">
    <property type="term" value="P:rRNA catabolic process"/>
    <property type="evidence" value="ECO:0007669"/>
    <property type="project" value="UniProtKB-UniRule"/>
</dbReference>
<dbReference type="EC" id="2.7.7.56" evidence="6"/>
<accession>A0A1M7Y7Z3</accession>
<name>A0A1M7Y7Z3_9BACT</name>
<dbReference type="InterPro" id="IPR002381">
    <property type="entry name" value="RNase_PH_bac-type"/>
</dbReference>
<dbReference type="Pfam" id="PF01138">
    <property type="entry name" value="RNase_PH"/>
    <property type="match status" value="1"/>
</dbReference>
<dbReference type="PROSITE" id="PS01277">
    <property type="entry name" value="RIBONUCLEASE_PH"/>
    <property type="match status" value="1"/>
</dbReference>
<dbReference type="SUPFAM" id="SSF55666">
    <property type="entry name" value="Ribonuclease PH domain 2-like"/>
    <property type="match status" value="1"/>
</dbReference>
<dbReference type="RefSeq" id="WP_073613740.1">
    <property type="nucleotide sequence ID" value="NZ_FRFE01000011.1"/>
</dbReference>
<dbReference type="NCBIfam" id="TIGR01966">
    <property type="entry name" value="RNasePH"/>
    <property type="match status" value="1"/>
</dbReference>
<comment type="catalytic activity">
    <reaction evidence="6">
        <text>tRNA(n+1) + phosphate = tRNA(n) + a ribonucleoside 5'-diphosphate</text>
        <dbReference type="Rhea" id="RHEA:10628"/>
        <dbReference type="Rhea" id="RHEA-COMP:17343"/>
        <dbReference type="Rhea" id="RHEA-COMP:17344"/>
        <dbReference type="ChEBI" id="CHEBI:43474"/>
        <dbReference type="ChEBI" id="CHEBI:57930"/>
        <dbReference type="ChEBI" id="CHEBI:173114"/>
        <dbReference type="EC" id="2.7.7.56"/>
    </reaction>
</comment>
<sequence>MKRSGNRGADSLRPVSIERGIQLNADASVLIKMGNTHVICGLTIEEKVPPFLEGRGQGWITAEYGVLPCATNGRYKRETNGRSGRSSEIQRLIGRSLRMMVDLKTIGERTLRVDCDVLNADGGTRTASITGGALAIRDGLKKLVAQGKLAELPKILPVAAISAGIVDGVPVLDLDYPEDSAAEADANFVMSGDGRWIEIQATAEGEPFQQDEFLQVMALASKGITELLGLWD</sequence>
<comment type="subunit">
    <text evidence="6">Homohexameric ring arranged as a trimer of dimers.</text>
</comment>
<keyword evidence="6" id="KW-0808">Transferase</keyword>
<keyword evidence="6" id="KW-0548">Nucleotidyltransferase</keyword>
<organism evidence="9 10">
    <name type="scientific">Desulfopila aestuarii DSM 18488</name>
    <dbReference type="NCBI Taxonomy" id="1121416"/>
    <lineage>
        <taxon>Bacteria</taxon>
        <taxon>Pseudomonadati</taxon>
        <taxon>Thermodesulfobacteriota</taxon>
        <taxon>Desulfobulbia</taxon>
        <taxon>Desulfobulbales</taxon>
        <taxon>Desulfocapsaceae</taxon>
        <taxon>Desulfopila</taxon>
    </lineage>
</organism>
<dbReference type="GO" id="GO:0008033">
    <property type="term" value="P:tRNA processing"/>
    <property type="evidence" value="ECO:0007669"/>
    <property type="project" value="UniProtKB-UniRule"/>
</dbReference>
<evidence type="ECO:0000256" key="1">
    <source>
        <dbReference type="ARBA" id="ARBA00006678"/>
    </source>
</evidence>
<evidence type="ECO:0000313" key="10">
    <source>
        <dbReference type="Proteomes" id="UP000184603"/>
    </source>
</evidence>
<keyword evidence="4 6" id="KW-0819">tRNA processing</keyword>
<gene>
    <name evidence="6" type="primary">rph</name>
    <name evidence="9" type="ORF">SAMN02745220_02444</name>
</gene>
<proteinExistence type="inferred from homology"/>
<evidence type="ECO:0000256" key="4">
    <source>
        <dbReference type="ARBA" id="ARBA00022694"/>
    </source>
</evidence>
<dbReference type="GO" id="GO:0031125">
    <property type="term" value="P:rRNA 3'-end processing"/>
    <property type="evidence" value="ECO:0007669"/>
    <property type="project" value="UniProtKB-ARBA"/>
</dbReference>
<evidence type="ECO:0000259" key="7">
    <source>
        <dbReference type="Pfam" id="PF01138"/>
    </source>
</evidence>
<feature type="binding site" evidence="6">
    <location>
        <begin position="123"/>
        <end position="125"/>
    </location>
    <ligand>
        <name>phosphate</name>
        <dbReference type="ChEBI" id="CHEBI:43474"/>
        <note>substrate</note>
    </ligand>
</feature>
<feature type="binding site" evidence="6">
    <location>
        <position position="85"/>
    </location>
    <ligand>
        <name>phosphate</name>
        <dbReference type="ChEBI" id="CHEBI:43474"/>
        <note>substrate</note>
    </ligand>
</feature>
<dbReference type="Gene3D" id="3.30.230.70">
    <property type="entry name" value="GHMP Kinase, N-terminal domain"/>
    <property type="match status" value="1"/>
</dbReference>
<comment type="function">
    <text evidence="6">Phosphorolytic 3'-5' exoribonuclease that plays an important role in tRNA 3'-end maturation. Removes nucleotide residues following the 3'-CCA terminus of tRNAs; can also add nucleotides to the ends of RNA molecules by using nucleoside diphosphates as substrates, but this may not be physiologically important. Probably plays a role in initiation of 16S rRNA degradation (leading to ribosome degradation) during starvation.</text>
</comment>
<dbReference type="Pfam" id="PF03725">
    <property type="entry name" value="RNase_PH_C"/>
    <property type="match status" value="1"/>
</dbReference>
<dbReference type="STRING" id="1121416.SAMN02745220_02444"/>
<reference evidence="9 10" key="1">
    <citation type="submission" date="2016-12" db="EMBL/GenBank/DDBJ databases">
        <authorList>
            <person name="Song W.-J."/>
            <person name="Kurnit D.M."/>
        </authorList>
    </citation>
    <scope>NUCLEOTIDE SEQUENCE [LARGE SCALE GENOMIC DNA]</scope>
    <source>
        <strain evidence="9 10">DSM 18488</strain>
    </source>
</reference>
<evidence type="ECO:0000256" key="3">
    <source>
        <dbReference type="ARBA" id="ARBA00022555"/>
    </source>
</evidence>
<dbReference type="SUPFAM" id="SSF54211">
    <property type="entry name" value="Ribosomal protein S5 domain 2-like"/>
    <property type="match status" value="1"/>
</dbReference>
<dbReference type="AlphaFoldDB" id="A0A1M7Y7Z3"/>
<dbReference type="InterPro" id="IPR027408">
    <property type="entry name" value="PNPase/RNase_PH_dom_sf"/>
</dbReference>
<dbReference type="FunFam" id="3.30.230.70:FF:000003">
    <property type="entry name" value="Ribonuclease PH"/>
    <property type="match status" value="1"/>
</dbReference>
<dbReference type="HAMAP" id="MF_00564">
    <property type="entry name" value="RNase_PH"/>
    <property type="match status" value="1"/>
</dbReference>
<comment type="similarity">
    <text evidence="1 6">Belongs to the RNase PH family.</text>
</comment>
<dbReference type="InterPro" id="IPR036345">
    <property type="entry name" value="ExoRNase_PH_dom2_sf"/>
</dbReference>
<feature type="domain" description="Exoribonuclease phosphorolytic" evidence="7">
    <location>
        <begin position="12"/>
        <end position="138"/>
    </location>
</feature>
<dbReference type="InterPro" id="IPR018336">
    <property type="entry name" value="RNase_PH_CS"/>
</dbReference>
<evidence type="ECO:0000256" key="2">
    <source>
        <dbReference type="ARBA" id="ARBA00022552"/>
    </source>
</evidence>
<evidence type="ECO:0000259" key="8">
    <source>
        <dbReference type="Pfam" id="PF03725"/>
    </source>
</evidence>
<dbReference type="InterPro" id="IPR050080">
    <property type="entry name" value="RNase_PH"/>
</dbReference>
<evidence type="ECO:0000313" key="9">
    <source>
        <dbReference type="EMBL" id="SHO48743.1"/>
    </source>
</evidence>
<protein>
    <recommendedName>
        <fullName evidence="6">Ribonuclease PH</fullName>
        <shortName evidence="6">RNase PH</shortName>
        <ecNumber evidence="6">2.7.7.56</ecNumber>
    </recommendedName>
    <alternativeName>
        <fullName evidence="6">tRNA nucleotidyltransferase</fullName>
    </alternativeName>
</protein>
<keyword evidence="3 6" id="KW-0820">tRNA-binding</keyword>
<dbReference type="EMBL" id="FRFE01000011">
    <property type="protein sequence ID" value="SHO48743.1"/>
    <property type="molecule type" value="Genomic_DNA"/>
</dbReference>
<dbReference type="GO" id="GO:0009022">
    <property type="term" value="F:tRNA nucleotidyltransferase activity"/>
    <property type="evidence" value="ECO:0007669"/>
    <property type="project" value="UniProtKB-UniRule"/>
</dbReference>
<dbReference type="InterPro" id="IPR001247">
    <property type="entry name" value="ExoRNase_PH_dom1"/>
</dbReference>
<dbReference type="PANTHER" id="PTHR11953:SF0">
    <property type="entry name" value="EXOSOME COMPLEX COMPONENT RRP41"/>
    <property type="match status" value="1"/>
</dbReference>
<evidence type="ECO:0000256" key="5">
    <source>
        <dbReference type="ARBA" id="ARBA00022884"/>
    </source>
</evidence>
<feature type="domain" description="Exoribonuclease phosphorolytic" evidence="8">
    <location>
        <begin position="157"/>
        <end position="223"/>
    </location>
</feature>
<dbReference type="Proteomes" id="UP000184603">
    <property type="component" value="Unassembled WGS sequence"/>
</dbReference>
<dbReference type="InterPro" id="IPR020568">
    <property type="entry name" value="Ribosomal_Su5_D2-typ_SF"/>
</dbReference>
<dbReference type="PANTHER" id="PTHR11953">
    <property type="entry name" value="EXOSOME COMPLEX COMPONENT"/>
    <property type="match status" value="1"/>
</dbReference>
<dbReference type="GO" id="GO:0000175">
    <property type="term" value="F:3'-5'-RNA exonuclease activity"/>
    <property type="evidence" value="ECO:0007669"/>
    <property type="project" value="UniProtKB-UniRule"/>
</dbReference>
<dbReference type="OrthoDB" id="9802265at2"/>
<dbReference type="InterPro" id="IPR015847">
    <property type="entry name" value="ExoRNase_PH_dom2"/>
</dbReference>
<keyword evidence="10" id="KW-1185">Reference proteome</keyword>
<keyword evidence="2 6" id="KW-0698">rRNA processing</keyword>
<dbReference type="GO" id="GO:0000049">
    <property type="term" value="F:tRNA binding"/>
    <property type="evidence" value="ECO:0007669"/>
    <property type="project" value="UniProtKB-UniRule"/>
</dbReference>
<keyword evidence="5" id="KW-0694">RNA-binding</keyword>